<evidence type="ECO:0000313" key="2">
    <source>
        <dbReference type="EMBL" id="GAA5514801.1"/>
    </source>
</evidence>
<comment type="caution">
    <text evidence="2">The sequence shown here is derived from an EMBL/GenBank/DDBJ whole genome shotgun (WGS) entry which is preliminary data.</text>
</comment>
<protein>
    <submittedName>
        <fullName evidence="2">Uncharacterized protein</fullName>
    </submittedName>
</protein>
<feature type="transmembrane region" description="Helical" evidence="1">
    <location>
        <begin position="6"/>
        <end position="23"/>
    </location>
</feature>
<organism evidence="2 3">
    <name type="scientific">Deinococcus carri</name>
    <dbReference type="NCBI Taxonomy" id="1211323"/>
    <lineage>
        <taxon>Bacteria</taxon>
        <taxon>Thermotogati</taxon>
        <taxon>Deinococcota</taxon>
        <taxon>Deinococci</taxon>
        <taxon>Deinococcales</taxon>
        <taxon>Deinococcaceae</taxon>
        <taxon>Deinococcus</taxon>
    </lineage>
</organism>
<sequence length="55" mass="6222">MTALTLLPLLVPTVLLLVGLAVWRRIRQERQQAARQGLAASSVYHTRHYARRGGR</sequence>
<dbReference type="Proteomes" id="UP001401887">
    <property type="component" value="Unassembled WGS sequence"/>
</dbReference>
<keyword evidence="1" id="KW-0812">Transmembrane</keyword>
<proteinExistence type="predicted"/>
<keyword evidence="1" id="KW-0472">Membrane</keyword>
<evidence type="ECO:0000256" key="1">
    <source>
        <dbReference type="SAM" id="Phobius"/>
    </source>
</evidence>
<gene>
    <name evidence="2" type="ORF">Dcar01_03562</name>
</gene>
<dbReference type="EMBL" id="BAABRP010000024">
    <property type="protein sequence ID" value="GAA5514801.1"/>
    <property type="molecule type" value="Genomic_DNA"/>
</dbReference>
<keyword evidence="3" id="KW-1185">Reference proteome</keyword>
<accession>A0ABP9WBU8</accession>
<evidence type="ECO:0000313" key="3">
    <source>
        <dbReference type="Proteomes" id="UP001401887"/>
    </source>
</evidence>
<reference evidence="2 3" key="1">
    <citation type="submission" date="2024-02" db="EMBL/GenBank/DDBJ databases">
        <title>Deinococcus carri NBRC 110142.</title>
        <authorList>
            <person name="Ichikawa N."/>
            <person name="Katano-Makiyama Y."/>
            <person name="Hidaka K."/>
        </authorList>
    </citation>
    <scope>NUCLEOTIDE SEQUENCE [LARGE SCALE GENOMIC DNA]</scope>
    <source>
        <strain evidence="2 3">NBRC 110142</strain>
    </source>
</reference>
<keyword evidence="1" id="KW-1133">Transmembrane helix</keyword>
<dbReference type="RefSeq" id="WP_345467943.1">
    <property type="nucleotide sequence ID" value="NZ_BAABRP010000024.1"/>
</dbReference>
<name>A0ABP9WBU8_9DEIO</name>